<dbReference type="AlphaFoldDB" id="A0A0B6ZMC4"/>
<gene>
    <name evidence="1" type="primary">ORF70591</name>
</gene>
<dbReference type="InterPro" id="IPR001370">
    <property type="entry name" value="BIR_rpt"/>
</dbReference>
<evidence type="ECO:0000313" key="1">
    <source>
        <dbReference type="EMBL" id="CEK69537.1"/>
    </source>
</evidence>
<proteinExistence type="predicted"/>
<dbReference type="SUPFAM" id="SSF57924">
    <property type="entry name" value="Inhibitor of apoptosis (IAP) repeat"/>
    <property type="match status" value="1"/>
</dbReference>
<dbReference type="SMART" id="SM00238">
    <property type="entry name" value="BIR"/>
    <property type="match status" value="1"/>
</dbReference>
<dbReference type="PANTHER" id="PTHR10044:SF139">
    <property type="entry name" value="DEATH-ASSOCIATED INHIBITOR OF APOPTOSIS 2"/>
    <property type="match status" value="1"/>
</dbReference>
<dbReference type="PROSITE" id="PS50143">
    <property type="entry name" value="BIR_REPEAT_2"/>
    <property type="match status" value="1"/>
</dbReference>
<organism evidence="1">
    <name type="scientific">Arion vulgaris</name>
    <dbReference type="NCBI Taxonomy" id="1028688"/>
    <lineage>
        <taxon>Eukaryota</taxon>
        <taxon>Metazoa</taxon>
        <taxon>Spiralia</taxon>
        <taxon>Lophotrochozoa</taxon>
        <taxon>Mollusca</taxon>
        <taxon>Gastropoda</taxon>
        <taxon>Heterobranchia</taxon>
        <taxon>Euthyneura</taxon>
        <taxon>Panpulmonata</taxon>
        <taxon>Eupulmonata</taxon>
        <taxon>Stylommatophora</taxon>
        <taxon>Helicina</taxon>
        <taxon>Arionoidea</taxon>
        <taxon>Arionidae</taxon>
        <taxon>Arion</taxon>
    </lineage>
</organism>
<dbReference type="InterPro" id="IPR050784">
    <property type="entry name" value="IAP"/>
</dbReference>
<protein>
    <submittedName>
        <fullName evidence="1">Uncharacterized protein</fullName>
    </submittedName>
</protein>
<dbReference type="CDD" id="cd00022">
    <property type="entry name" value="BIR"/>
    <property type="match status" value="1"/>
</dbReference>
<sequence length="198" mass="23091">SVCLHKKTNQQASMSPLDFTHRQQSFRTWPYRSPARADVLAEAGFYYLDKDYYIQCFSCGIILNWRHGCDDTWVVHARESPTCKYVETVKGSEFVQYVQQQLMPEERPVRNSASYEMVVAEENIRAAAHSREQSIYRSHEARPLQPRTITDMRIPAVRAVMEVCEISIEQIRSKLEQIRMTQGCDYQITTQDFADLIK</sequence>
<accession>A0A0B6ZMC4</accession>
<name>A0A0B6ZMC4_9EUPU</name>
<dbReference type="Gene3D" id="1.10.1170.10">
    <property type="entry name" value="Inhibitor Of Apoptosis Protein (2mihbC-IAP-1), Chain A"/>
    <property type="match status" value="1"/>
</dbReference>
<dbReference type="Pfam" id="PF00653">
    <property type="entry name" value="BIR"/>
    <property type="match status" value="1"/>
</dbReference>
<reference evidence="1" key="1">
    <citation type="submission" date="2014-12" db="EMBL/GenBank/DDBJ databases">
        <title>Insight into the proteome of Arion vulgaris.</title>
        <authorList>
            <person name="Aradska J."/>
            <person name="Bulat T."/>
            <person name="Smidak R."/>
            <person name="Sarate P."/>
            <person name="Gangsoo J."/>
            <person name="Sialana F."/>
            <person name="Bilban M."/>
            <person name="Lubec G."/>
        </authorList>
    </citation>
    <scope>NUCLEOTIDE SEQUENCE</scope>
    <source>
        <tissue evidence="1">Skin</tissue>
    </source>
</reference>
<dbReference type="PANTHER" id="PTHR10044">
    <property type="entry name" value="INHIBITOR OF APOPTOSIS"/>
    <property type="match status" value="1"/>
</dbReference>
<dbReference type="EMBL" id="HACG01022672">
    <property type="protein sequence ID" value="CEK69537.1"/>
    <property type="molecule type" value="Transcribed_RNA"/>
</dbReference>
<dbReference type="GO" id="GO:0005634">
    <property type="term" value="C:nucleus"/>
    <property type="evidence" value="ECO:0007669"/>
    <property type="project" value="TreeGrafter"/>
</dbReference>
<dbReference type="GO" id="GO:0005737">
    <property type="term" value="C:cytoplasm"/>
    <property type="evidence" value="ECO:0007669"/>
    <property type="project" value="TreeGrafter"/>
</dbReference>
<feature type="non-terminal residue" evidence="1">
    <location>
        <position position="1"/>
    </location>
</feature>